<evidence type="ECO:0000256" key="10">
    <source>
        <dbReference type="ARBA" id="ARBA00022771"/>
    </source>
</evidence>
<feature type="domain" description="RING-type" evidence="14">
    <location>
        <begin position="141"/>
        <end position="190"/>
    </location>
</feature>
<dbReference type="InterPro" id="IPR054694">
    <property type="entry name" value="Parkin-like_IBR"/>
</dbReference>
<protein>
    <recommendedName>
        <fullName evidence="6">RBR-type E3 ubiquitin transferase</fullName>
        <ecNumber evidence="6">2.3.2.31</ecNumber>
    </recommendedName>
</protein>
<dbReference type="InterPro" id="IPR013083">
    <property type="entry name" value="Znf_RING/FYVE/PHD"/>
</dbReference>
<dbReference type="FunFam" id="1.20.120.1750:FF:000027">
    <property type="entry name" value="RBR-type E3 ubiquitin transferase"/>
    <property type="match status" value="1"/>
</dbReference>
<reference evidence="16" key="2">
    <citation type="journal article" date="2023" name="Plants (Basel)">
        <title>Annotation of the Turnera subulata (Passifloraceae) Draft Genome Reveals the S-Locus Evolved after the Divergence of Turneroideae from Passifloroideae in a Stepwise Manner.</title>
        <authorList>
            <person name="Henning P.M."/>
            <person name="Roalson E.H."/>
            <person name="Mir W."/>
            <person name="McCubbin A.G."/>
            <person name="Shore J.S."/>
        </authorList>
    </citation>
    <scope>NUCLEOTIDE SEQUENCE</scope>
    <source>
        <strain evidence="16">F60SS</strain>
    </source>
</reference>
<dbReference type="PANTHER" id="PTHR11685">
    <property type="entry name" value="RBR FAMILY RING FINGER AND IBR DOMAIN-CONTAINING"/>
    <property type="match status" value="1"/>
</dbReference>
<dbReference type="Pfam" id="PF19422">
    <property type="entry name" value="Ariadne"/>
    <property type="match status" value="1"/>
</dbReference>
<dbReference type="InterPro" id="IPR001841">
    <property type="entry name" value="Znf_RING"/>
</dbReference>
<dbReference type="GO" id="GO:0061630">
    <property type="term" value="F:ubiquitin protein ligase activity"/>
    <property type="evidence" value="ECO:0007669"/>
    <property type="project" value="UniProtKB-EC"/>
</dbReference>
<comment type="pathway">
    <text evidence="4">Protein modification; protein ubiquitination.</text>
</comment>
<proteinExistence type="inferred from homology"/>
<keyword evidence="17" id="KW-1185">Reference proteome</keyword>
<comment type="catalytic activity">
    <reaction evidence="1">
        <text>[E2 ubiquitin-conjugating enzyme]-S-ubiquitinyl-L-cysteine + [acceptor protein]-L-lysine = [E2 ubiquitin-conjugating enzyme]-L-cysteine + [acceptor protein]-N(6)-ubiquitinyl-L-lysine.</text>
        <dbReference type="EC" id="2.3.2.31"/>
    </reaction>
</comment>
<dbReference type="AlphaFoldDB" id="A0A9Q0FRU4"/>
<evidence type="ECO:0000256" key="3">
    <source>
        <dbReference type="ARBA" id="ARBA00003976"/>
    </source>
</evidence>
<dbReference type="Proteomes" id="UP001141552">
    <property type="component" value="Unassembled WGS sequence"/>
</dbReference>
<evidence type="ECO:0000256" key="6">
    <source>
        <dbReference type="ARBA" id="ARBA00012251"/>
    </source>
</evidence>
<keyword evidence="9" id="KW-0677">Repeat</keyword>
<name>A0A9Q0FRU4_9ROSI</name>
<evidence type="ECO:0000256" key="13">
    <source>
        <dbReference type="PROSITE-ProRule" id="PRU00175"/>
    </source>
</evidence>
<keyword evidence="12" id="KW-0862">Zinc</keyword>
<comment type="function">
    <text evidence="3">Might act as an E3 ubiquitin-protein ligase, or as part of E3 complex, which accepts ubiquitin from specific E2 ubiquitin-conjugating enzymes and then transfers it to substrates.</text>
</comment>
<dbReference type="OrthoDB" id="10009520at2759"/>
<dbReference type="GO" id="GO:0016567">
    <property type="term" value="P:protein ubiquitination"/>
    <property type="evidence" value="ECO:0007669"/>
    <property type="project" value="InterPro"/>
</dbReference>
<evidence type="ECO:0000256" key="5">
    <source>
        <dbReference type="ARBA" id="ARBA00005884"/>
    </source>
</evidence>
<evidence type="ECO:0000256" key="12">
    <source>
        <dbReference type="ARBA" id="ARBA00022833"/>
    </source>
</evidence>
<evidence type="ECO:0000256" key="4">
    <source>
        <dbReference type="ARBA" id="ARBA00004906"/>
    </source>
</evidence>
<comment type="cofactor">
    <cofactor evidence="2">
        <name>Zn(2+)</name>
        <dbReference type="ChEBI" id="CHEBI:29105"/>
    </cofactor>
</comment>
<dbReference type="EC" id="2.3.2.31" evidence="6"/>
<dbReference type="InterPro" id="IPR044066">
    <property type="entry name" value="TRIAD_supradom"/>
</dbReference>
<feature type="domain" description="RING-type" evidence="15">
    <location>
        <begin position="137"/>
        <end position="353"/>
    </location>
</feature>
<evidence type="ECO:0000256" key="9">
    <source>
        <dbReference type="ARBA" id="ARBA00022737"/>
    </source>
</evidence>
<dbReference type="Gene3D" id="1.20.120.1750">
    <property type="match status" value="1"/>
</dbReference>
<organism evidence="16 17">
    <name type="scientific">Turnera subulata</name>
    <dbReference type="NCBI Taxonomy" id="218843"/>
    <lineage>
        <taxon>Eukaryota</taxon>
        <taxon>Viridiplantae</taxon>
        <taxon>Streptophyta</taxon>
        <taxon>Embryophyta</taxon>
        <taxon>Tracheophyta</taxon>
        <taxon>Spermatophyta</taxon>
        <taxon>Magnoliopsida</taxon>
        <taxon>eudicotyledons</taxon>
        <taxon>Gunneridae</taxon>
        <taxon>Pentapetalae</taxon>
        <taxon>rosids</taxon>
        <taxon>fabids</taxon>
        <taxon>Malpighiales</taxon>
        <taxon>Passifloraceae</taxon>
        <taxon>Turnera</taxon>
    </lineage>
</organism>
<evidence type="ECO:0000313" key="17">
    <source>
        <dbReference type="Proteomes" id="UP001141552"/>
    </source>
</evidence>
<dbReference type="InterPro" id="IPR045840">
    <property type="entry name" value="Ariadne"/>
</dbReference>
<dbReference type="SMART" id="SM00647">
    <property type="entry name" value="IBR"/>
    <property type="match status" value="2"/>
</dbReference>
<sequence length="555" mass="64003">MDEREVSDDYSSDDDYMADYDDVIYEYSDDDYINDAHYVNVIDEVTETRKVLGYAVLSEADIKKLQEDAITEVSSLLSLSRGEAINLLRNHGWSVDKVQTEWFIDEDKVRRSCGLLDKESSCLNAKLRDANVKEEAKEILCKLCSDETSSDNFASAACGHLFCKECLLKYVRASIDDGAGCLGLRCPEPKCKIALDQDMVELVCGDDGYREKYRRFLLRSYVEGKKWIKWCPTPRCEYAIMVFNDLGEEGFDAFCHCKYGFCWNCSEDSHWPVDCRTVARWAEKNSREAKNTNWILANTKLCPNCKCPVERSSGTMCMRCRPPCSFVFCWLCLGEWKTHGRETGGLYKCNIYEQAKAKGIYNEEDTKREMAKSALDTYTHYYERWSSNGTYRDKAREYLKRMQAEKMLDKLALLHHTTPRQLGFITDALSQIIECRRVLKWSYAYGYYIPDENVAKKNLFEHLQGQAEDSLERLHHCMEEEMKPFFEPDIAGSMEEEFQKVSAKLKELAPCAKTYFENLVKALENNLADVESCGEGRSNQSLQAVTNYTADKKEK</sequence>
<evidence type="ECO:0000259" key="14">
    <source>
        <dbReference type="PROSITE" id="PS50089"/>
    </source>
</evidence>
<evidence type="ECO:0000256" key="1">
    <source>
        <dbReference type="ARBA" id="ARBA00001798"/>
    </source>
</evidence>
<keyword evidence="8" id="KW-0479">Metal-binding</keyword>
<dbReference type="InterPro" id="IPR002867">
    <property type="entry name" value="IBR_dom"/>
</dbReference>
<comment type="similarity">
    <text evidence="5">Belongs to the RBR family. Ariadne subfamily.</text>
</comment>
<keyword evidence="10 13" id="KW-0863">Zinc-finger</keyword>
<dbReference type="FunFam" id="3.30.40.10:FF:000019">
    <property type="entry name" value="RBR-type E3 ubiquitin transferase"/>
    <property type="match status" value="1"/>
</dbReference>
<keyword evidence="7" id="KW-0808">Transferase</keyword>
<evidence type="ECO:0000256" key="11">
    <source>
        <dbReference type="ARBA" id="ARBA00022786"/>
    </source>
</evidence>
<dbReference type="EMBL" id="JAKUCV010004474">
    <property type="protein sequence ID" value="KAJ4835266.1"/>
    <property type="molecule type" value="Genomic_DNA"/>
</dbReference>
<dbReference type="InterPro" id="IPR048962">
    <property type="entry name" value="ARIH1-like_UBL"/>
</dbReference>
<dbReference type="InterPro" id="IPR017907">
    <property type="entry name" value="Znf_RING_CS"/>
</dbReference>
<dbReference type="InterPro" id="IPR031127">
    <property type="entry name" value="E3_UB_ligase_RBR"/>
</dbReference>
<accession>A0A9Q0FRU4</accession>
<evidence type="ECO:0000313" key="16">
    <source>
        <dbReference type="EMBL" id="KAJ4835266.1"/>
    </source>
</evidence>
<dbReference type="Pfam" id="PF21235">
    <property type="entry name" value="UBA_ARI1"/>
    <property type="match status" value="1"/>
</dbReference>
<keyword evidence="11" id="KW-0833">Ubl conjugation pathway</keyword>
<evidence type="ECO:0000256" key="2">
    <source>
        <dbReference type="ARBA" id="ARBA00001947"/>
    </source>
</evidence>
<gene>
    <name evidence="16" type="ORF">Tsubulata_019657</name>
</gene>
<dbReference type="PROSITE" id="PS50089">
    <property type="entry name" value="ZF_RING_2"/>
    <property type="match status" value="1"/>
</dbReference>
<evidence type="ECO:0000256" key="8">
    <source>
        <dbReference type="ARBA" id="ARBA00022723"/>
    </source>
</evidence>
<evidence type="ECO:0000259" key="15">
    <source>
        <dbReference type="PROSITE" id="PS51873"/>
    </source>
</evidence>
<reference evidence="16" key="1">
    <citation type="submission" date="2022-02" db="EMBL/GenBank/DDBJ databases">
        <authorList>
            <person name="Henning P.M."/>
            <person name="McCubbin A.G."/>
            <person name="Shore J.S."/>
        </authorList>
    </citation>
    <scope>NUCLEOTIDE SEQUENCE</scope>
    <source>
        <strain evidence="16">F60SS</strain>
        <tissue evidence="16">Leaves</tissue>
    </source>
</reference>
<dbReference type="Pfam" id="PF22605">
    <property type="entry name" value="IBR_2"/>
    <property type="match status" value="1"/>
</dbReference>
<evidence type="ECO:0000256" key="7">
    <source>
        <dbReference type="ARBA" id="ARBA00022679"/>
    </source>
</evidence>
<dbReference type="Gene3D" id="3.30.40.10">
    <property type="entry name" value="Zinc/RING finger domain, C3HC4 (zinc finger)"/>
    <property type="match status" value="1"/>
</dbReference>
<dbReference type="CDD" id="cd20346">
    <property type="entry name" value="BRcat_RBR_ANKIB1"/>
    <property type="match status" value="1"/>
</dbReference>
<dbReference type="Pfam" id="PF01485">
    <property type="entry name" value="IBR"/>
    <property type="match status" value="1"/>
</dbReference>
<dbReference type="GO" id="GO:0008270">
    <property type="term" value="F:zinc ion binding"/>
    <property type="evidence" value="ECO:0007669"/>
    <property type="project" value="UniProtKB-KW"/>
</dbReference>
<dbReference type="PROSITE" id="PS51873">
    <property type="entry name" value="TRIAD"/>
    <property type="match status" value="1"/>
</dbReference>
<comment type="caution">
    <text evidence="16">The sequence shown here is derived from an EMBL/GenBank/DDBJ whole genome shotgun (WGS) entry which is preliminary data.</text>
</comment>
<dbReference type="PROSITE" id="PS00518">
    <property type="entry name" value="ZF_RING_1"/>
    <property type="match status" value="1"/>
</dbReference>
<dbReference type="SUPFAM" id="SSF57850">
    <property type="entry name" value="RING/U-box"/>
    <property type="match status" value="3"/>
</dbReference>